<organism evidence="1 2">
    <name type="scientific">Agrilus planipennis</name>
    <name type="common">Emerald ash borer</name>
    <name type="synonym">Agrilus marcopoli</name>
    <dbReference type="NCBI Taxonomy" id="224129"/>
    <lineage>
        <taxon>Eukaryota</taxon>
        <taxon>Metazoa</taxon>
        <taxon>Ecdysozoa</taxon>
        <taxon>Arthropoda</taxon>
        <taxon>Hexapoda</taxon>
        <taxon>Insecta</taxon>
        <taxon>Pterygota</taxon>
        <taxon>Neoptera</taxon>
        <taxon>Endopterygota</taxon>
        <taxon>Coleoptera</taxon>
        <taxon>Polyphaga</taxon>
        <taxon>Elateriformia</taxon>
        <taxon>Buprestoidea</taxon>
        <taxon>Buprestidae</taxon>
        <taxon>Agrilinae</taxon>
        <taxon>Agrilus</taxon>
    </lineage>
</organism>
<dbReference type="Pfam" id="PF07004">
    <property type="entry name" value="SHIPPO-rpt"/>
    <property type="match status" value="1"/>
</dbReference>
<evidence type="ECO:0000313" key="2">
    <source>
        <dbReference type="RefSeq" id="XP_018318866.1"/>
    </source>
</evidence>
<accession>A0A1W4W3Y6</accession>
<protein>
    <submittedName>
        <fullName evidence="2">Uncharacterized protein LOC108732507</fullName>
    </submittedName>
</protein>
<dbReference type="AlphaFoldDB" id="A0A1W4W3Y6"/>
<reference evidence="2" key="1">
    <citation type="submission" date="2025-08" db="UniProtKB">
        <authorList>
            <consortium name="RefSeq"/>
        </authorList>
    </citation>
    <scope>IDENTIFICATION</scope>
    <source>
        <tissue evidence="2">Entire body</tissue>
    </source>
</reference>
<dbReference type="Proteomes" id="UP000192223">
    <property type="component" value="Unplaced"/>
</dbReference>
<gene>
    <name evidence="2" type="primary">LOC108732507</name>
</gene>
<proteinExistence type="predicted"/>
<name>A0A1W4W3Y6_AGRPL</name>
<dbReference type="RefSeq" id="XP_018318866.1">
    <property type="nucleotide sequence ID" value="XM_018463364.1"/>
</dbReference>
<sequence length="164" mass="18801">MSLINFLQEVDVGPAKYNITTIYKKMQDRKSHHTGDVPFLSTAKRLPGYDQDSPGVGDYILPEIRPNAKTISSVGRPECIKGDDIPGPGSYEVTTLLHSSIAKAFLTHNLRIKEQIIRKKLRKAPKETRKQFYKTLKKRKILDVFKHKFVEPEEDDFKDMDIIS</sequence>
<dbReference type="GeneID" id="108732507"/>
<evidence type="ECO:0000313" key="1">
    <source>
        <dbReference type="Proteomes" id="UP000192223"/>
    </source>
</evidence>
<dbReference type="KEGG" id="apln:108732507"/>
<keyword evidence="1" id="KW-1185">Reference proteome</keyword>
<dbReference type="InParanoid" id="A0A1W4W3Y6"/>
<dbReference type="OrthoDB" id="406368at2759"/>
<dbReference type="InterPro" id="IPR010736">
    <property type="entry name" value="SHIPPO-rpt"/>
</dbReference>